<dbReference type="EMBL" id="UINC01081431">
    <property type="protein sequence ID" value="SVC25273.1"/>
    <property type="molecule type" value="Genomic_DNA"/>
</dbReference>
<organism evidence="2">
    <name type="scientific">marine metagenome</name>
    <dbReference type="NCBI Taxonomy" id="408172"/>
    <lineage>
        <taxon>unclassified sequences</taxon>
        <taxon>metagenomes</taxon>
        <taxon>ecological metagenomes</taxon>
    </lineage>
</organism>
<dbReference type="InterPro" id="IPR007050">
    <property type="entry name" value="HTH_bacterioopsin"/>
</dbReference>
<protein>
    <recommendedName>
        <fullName evidence="1">HTH bat-type domain-containing protein</fullName>
    </recommendedName>
</protein>
<feature type="non-terminal residue" evidence="2">
    <location>
        <position position="1"/>
    </location>
</feature>
<dbReference type="AlphaFoldDB" id="A0A382KP77"/>
<proteinExistence type="predicted"/>
<feature type="domain" description="HTH bat-type" evidence="1">
    <location>
        <begin position="157"/>
        <end position="206"/>
    </location>
</feature>
<dbReference type="PANTHER" id="PTHR34236">
    <property type="entry name" value="DIMETHYL SULFOXIDE REDUCTASE TRANSCRIPTIONAL ACTIVATOR"/>
    <property type="match status" value="1"/>
</dbReference>
<dbReference type="Pfam" id="PF04967">
    <property type="entry name" value="HTH_10"/>
    <property type="match status" value="1"/>
</dbReference>
<gene>
    <name evidence="2" type="ORF">METZ01_LOCUS278127</name>
</gene>
<name>A0A382KP77_9ZZZZ</name>
<evidence type="ECO:0000259" key="1">
    <source>
        <dbReference type="Pfam" id="PF04967"/>
    </source>
</evidence>
<accession>A0A382KP77</accession>
<dbReference type="PANTHER" id="PTHR34236:SF1">
    <property type="entry name" value="DIMETHYL SULFOXIDE REDUCTASE TRANSCRIPTIONAL ACTIVATOR"/>
    <property type="match status" value="1"/>
</dbReference>
<reference evidence="2" key="1">
    <citation type="submission" date="2018-05" db="EMBL/GenBank/DDBJ databases">
        <authorList>
            <person name="Lanie J.A."/>
            <person name="Ng W.-L."/>
            <person name="Kazmierczak K.M."/>
            <person name="Andrzejewski T.M."/>
            <person name="Davidsen T.M."/>
            <person name="Wayne K.J."/>
            <person name="Tettelin H."/>
            <person name="Glass J.I."/>
            <person name="Rusch D."/>
            <person name="Podicherti R."/>
            <person name="Tsui H.-C.T."/>
            <person name="Winkler M.E."/>
        </authorList>
    </citation>
    <scope>NUCLEOTIDE SEQUENCE</scope>
</reference>
<sequence>VGSLRLEIPREELANFAFFGQLDPLLGIEFKGLVRASPTVDFLVETISMALPRPQPGFTIGPVEVIEVIDEWVNGDLNHRIVYCSMKQNELTSNFPTGKIIPTFGSNLSPNGLVLQMIGESHELSEFYAKTKQLVSLKVVSTTLSKIAAASPILIPIEEEVLTRAYNSGFYNSPKTTSLRELSNSLGISKSSVANHLRGAENQLIEQYFEDQQ</sequence>
<evidence type="ECO:0000313" key="2">
    <source>
        <dbReference type="EMBL" id="SVC25273.1"/>
    </source>
</evidence>